<protein>
    <submittedName>
        <fullName evidence="2">Uncharacterized protein</fullName>
    </submittedName>
</protein>
<reference evidence="2" key="1">
    <citation type="submission" date="2024-04" db="EMBL/GenBank/DDBJ databases">
        <authorList>
            <consortium name="Molecular Ecology Group"/>
        </authorList>
    </citation>
    <scope>NUCLEOTIDE SEQUENCE</scope>
</reference>
<sequence length="171" mass="19842">MAFLILLLSSCLFIGATANFNGSTALDWKILIDHHLLSFIIPKHYDIQLTPQISANVLKFFGNISTEIQILHPTQIIKLHALQPYVDAKQFVLTKNKTDELVKDDQPKMIYYPSKYEYGYEAQVLILYFDTKILEGTYILKMKFESIMDNDEEKGSFLHQTFHINKNGYKM</sequence>
<gene>
    <name evidence="2" type="ORF">LPLAT_LOCUS7618</name>
</gene>
<dbReference type="AlphaFoldDB" id="A0AAV2NR75"/>
<keyword evidence="3" id="KW-1185">Reference proteome</keyword>
<dbReference type="EMBL" id="OZ034826">
    <property type="protein sequence ID" value="CAL1681642.1"/>
    <property type="molecule type" value="Genomic_DNA"/>
</dbReference>
<feature type="signal peptide" evidence="1">
    <location>
        <begin position="1"/>
        <end position="18"/>
    </location>
</feature>
<proteinExistence type="predicted"/>
<evidence type="ECO:0000313" key="2">
    <source>
        <dbReference type="EMBL" id="CAL1681642.1"/>
    </source>
</evidence>
<keyword evidence="1" id="KW-0732">Signal</keyword>
<dbReference type="Gene3D" id="2.60.40.1730">
    <property type="entry name" value="tricorn interacting facor f3 domain"/>
    <property type="match status" value="1"/>
</dbReference>
<dbReference type="SUPFAM" id="SSF63737">
    <property type="entry name" value="Leukotriene A4 hydrolase N-terminal domain"/>
    <property type="match status" value="1"/>
</dbReference>
<feature type="chain" id="PRO_5043416142" evidence="1">
    <location>
        <begin position="19"/>
        <end position="171"/>
    </location>
</feature>
<dbReference type="Proteomes" id="UP001497644">
    <property type="component" value="Chromosome 3"/>
</dbReference>
<evidence type="ECO:0000256" key="1">
    <source>
        <dbReference type="SAM" id="SignalP"/>
    </source>
</evidence>
<name>A0AAV2NR75_9HYME</name>
<organism evidence="2 3">
    <name type="scientific">Lasius platythorax</name>
    <dbReference type="NCBI Taxonomy" id="488582"/>
    <lineage>
        <taxon>Eukaryota</taxon>
        <taxon>Metazoa</taxon>
        <taxon>Ecdysozoa</taxon>
        <taxon>Arthropoda</taxon>
        <taxon>Hexapoda</taxon>
        <taxon>Insecta</taxon>
        <taxon>Pterygota</taxon>
        <taxon>Neoptera</taxon>
        <taxon>Endopterygota</taxon>
        <taxon>Hymenoptera</taxon>
        <taxon>Apocrita</taxon>
        <taxon>Aculeata</taxon>
        <taxon>Formicoidea</taxon>
        <taxon>Formicidae</taxon>
        <taxon>Formicinae</taxon>
        <taxon>Lasius</taxon>
        <taxon>Lasius</taxon>
    </lineage>
</organism>
<accession>A0AAV2NR75</accession>
<evidence type="ECO:0000313" key="3">
    <source>
        <dbReference type="Proteomes" id="UP001497644"/>
    </source>
</evidence>
<dbReference type="InterPro" id="IPR042097">
    <property type="entry name" value="Aminopeptidase_N-like_N_sf"/>
</dbReference>